<dbReference type="Proteomes" id="UP000225897">
    <property type="component" value="Segment"/>
</dbReference>
<evidence type="ECO:0000313" key="1">
    <source>
        <dbReference type="EMBL" id="AOY11812.1"/>
    </source>
</evidence>
<sequence>MPFLNLFNSKPMPAIRDWRWESQTSDQPSEPKCPVWLHIVGIASVLAPYVLI</sequence>
<dbReference type="RefSeq" id="YP_009786949.1">
    <property type="nucleotide sequence ID" value="NC_047775.1"/>
</dbReference>
<dbReference type="EMBL" id="KX774374">
    <property type="protein sequence ID" value="AOY11812.1"/>
    <property type="molecule type" value="Genomic_DNA"/>
</dbReference>
<dbReference type="KEGG" id="vg:54977042"/>
<name>A0A1D9C9P8_9CAUD</name>
<accession>A0A1D9C9P8</accession>
<proteinExistence type="predicted"/>
<evidence type="ECO:0000313" key="2">
    <source>
        <dbReference type="Proteomes" id="UP000225897"/>
    </source>
</evidence>
<dbReference type="GeneID" id="54977042"/>
<reference evidence="1 2" key="1">
    <citation type="submission" date="2016-08" db="EMBL/GenBank/DDBJ databases">
        <title>Salinivibrio phage SMHB1.</title>
        <authorList>
            <person name="Olonade I.T."/>
            <person name="van Zyl L.J."/>
            <person name="Trindade M.I."/>
        </authorList>
    </citation>
    <scope>NUCLEOTIDE SEQUENCE [LARGE SCALE GENOMIC DNA]</scope>
</reference>
<gene>
    <name evidence="1" type="primary">PP_00007</name>
</gene>
<organism evidence="1 2">
    <name type="scientific">Salinivibrio phage SMHB1</name>
    <dbReference type="NCBI Taxonomy" id="1897436"/>
    <lineage>
        <taxon>Viruses</taxon>
        <taxon>Duplodnaviria</taxon>
        <taxon>Heunggongvirae</taxon>
        <taxon>Uroviricota</taxon>
        <taxon>Caudoviricetes</taxon>
        <taxon>Peduoviridae</taxon>
        <taxon>Playavirus</taxon>
        <taxon>Playavirus SMHB1</taxon>
    </lineage>
</organism>
<keyword evidence="2" id="KW-1185">Reference proteome</keyword>
<protein>
    <submittedName>
        <fullName evidence="1">Uncharacterized protein</fullName>
    </submittedName>
</protein>